<dbReference type="Proteomes" id="UP001180556">
    <property type="component" value="Unassembled WGS sequence"/>
</dbReference>
<comment type="caution">
    <text evidence="1">The sequence shown here is derived from an EMBL/GenBank/DDBJ whole genome shotgun (WGS) entry which is preliminary data.</text>
</comment>
<dbReference type="RefSeq" id="WP_311603504.1">
    <property type="nucleotide sequence ID" value="NZ_JAVRFG010000032.1"/>
</dbReference>
<evidence type="ECO:0008006" key="3">
    <source>
        <dbReference type="Google" id="ProtNLM"/>
    </source>
</evidence>
<protein>
    <recommendedName>
        <fullName evidence="3">SnoaL-like domain-containing protein</fullName>
    </recommendedName>
</protein>
<name>A0ABU2W6Y2_9ACTN</name>
<organism evidence="1 2">
    <name type="scientific">Streptomyces stephensoniae</name>
    <dbReference type="NCBI Taxonomy" id="3375367"/>
    <lineage>
        <taxon>Bacteria</taxon>
        <taxon>Bacillati</taxon>
        <taxon>Actinomycetota</taxon>
        <taxon>Actinomycetes</taxon>
        <taxon>Kitasatosporales</taxon>
        <taxon>Streptomycetaceae</taxon>
        <taxon>Streptomyces</taxon>
    </lineage>
</organism>
<evidence type="ECO:0000313" key="1">
    <source>
        <dbReference type="EMBL" id="MDT0493364.1"/>
    </source>
</evidence>
<keyword evidence="2" id="KW-1185">Reference proteome</keyword>
<reference evidence="2" key="1">
    <citation type="submission" date="2023-07" db="EMBL/GenBank/DDBJ databases">
        <title>30 novel species of actinomycetes from the DSMZ collection.</title>
        <authorList>
            <person name="Nouioui I."/>
        </authorList>
    </citation>
    <scope>NUCLEOTIDE SEQUENCE [LARGE SCALE GENOMIC DNA]</scope>
    <source>
        <strain evidence="2">DSM 40932</strain>
    </source>
</reference>
<accession>A0ABU2W6Y2</accession>
<gene>
    <name evidence="1" type="ORF">RM717_22950</name>
</gene>
<dbReference type="EMBL" id="JAVRFG010000032">
    <property type="protein sequence ID" value="MDT0493364.1"/>
    <property type="molecule type" value="Genomic_DNA"/>
</dbReference>
<proteinExistence type="predicted"/>
<evidence type="ECO:0000313" key="2">
    <source>
        <dbReference type="Proteomes" id="UP001180556"/>
    </source>
</evidence>
<sequence>MISIDDAVNFFNAYSDIEHAGITATYSEPDEVVNEYRTGSMRFWHAEPGTPLSPSFGRPMGMGSDQLAQLARNVSLVRRTLFLVAEYRGRDGGSVYAGIVSGDRTRTAESYGGLLYATEVDGDLRIVASYKEDFGKVSPPVHWRHSQGMDIDLPGPPVAVRPLAAPTGQAAHLKDWEGLRDSVAER</sequence>